<sequence>MALVTALVTVPHRPVPATVAAALVAGALTVHLHRRPDGFLPAVLVRSPAFLLAGGTALFLAIVNFGLFYAAPTLLAWQTGWSPAAVGAAMLWPYLLGGALSWLVVALTARLRLRTVAAGLAAAVVAAGLVAWSMAAVPILLVAFAAGSVAAAAGQGALARHAAEAVPGPYRSPAIGMFNLCYLLGTAFGPAIVALILTA</sequence>
<dbReference type="RefSeq" id="WP_343947287.1">
    <property type="nucleotide sequence ID" value="NZ_BAAAHP010000366.1"/>
</dbReference>
<dbReference type="SUPFAM" id="SSF103473">
    <property type="entry name" value="MFS general substrate transporter"/>
    <property type="match status" value="1"/>
</dbReference>
<keyword evidence="3" id="KW-1185">Reference proteome</keyword>
<evidence type="ECO:0000313" key="3">
    <source>
        <dbReference type="Proteomes" id="UP001499967"/>
    </source>
</evidence>
<accession>A0ABN1NLB6</accession>
<protein>
    <recommendedName>
        <fullName evidence="4">MFS transporter</fullName>
    </recommendedName>
</protein>
<keyword evidence="1" id="KW-0812">Transmembrane</keyword>
<feature type="transmembrane region" description="Helical" evidence="1">
    <location>
        <begin position="180"/>
        <end position="198"/>
    </location>
</feature>
<feature type="transmembrane region" description="Helical" evidence="1">
    <location>
        <begin position="44"/>
        <end position="71"/>
    </location>
</feature>
<dbReference type="Gene3D" id="1.20.1250.20">
    <property type="entry name" value="MFS general substrate transporter like domains"/>
    <property type="match status" value="1"/>
</dbReference>
<comment type="caution">
    <text evidence="2">The sequence shown here is derived from an EMBL/GenBank/DDBJ whole genome shotgun (WGS) entry which is preliminary data.</text>
</comment>
<evidence type="ECO:0000313" key="2">
    <source>
        <dbReference type="EMBL" id="GAA0910726.1"/>
    </source>
</evidence>
<dbReference type="Proteomes" id="UP001499967">
    <property type="component" value="Unassembled WGS sequence"/>
</dbReference>
<feature type="transmembrane region" description="Helical" evidence="1">
    <location>
        <begin position="116"/>
        <end position="133"/>
    </location>
</feature>
<dbReference type="EMBL" id="BAAAHP010000366">
    <property type="protein sequence ID" value="GAA0910726.1"/>
    <property type="molecule type" value="Genomic_DNA"/>
</dbReference>
<organism evidence="2 3">
    <name type="scientific">Pseudonocardia zijingensis</name>
    <dbReference type="NCBI Taxonomy" id="153376"/>
    <lineage>
        <taxon>Bacteria</taxon>
        <taxon>Bacillati</taxon>
        <taxon>Actinomycetota</taxon>
        <taxon>Actinomycetes</taxon>
        <taxon>Pseudonocardiales</taxon>
        <taxon>Pseudonocardiaceae</taxon>
        <taxon>Pseudonocardia</taxon>
    </lineage>
</organism>
<feature type="transmembrane region" description="Helical" evidence="1">
    <location>
        <begin position="15"/>
        <end position="32"/>
    </location>
</feature>
<keyword evidence="1" id="KW-1133">Transmembrane helix</keyword>
<gene>
    <name evidence="2" type="ORF">GCM10009559_81560</name>
</gene>
<evidence type="ECO:0008006" key="4">
    <source>
        <dbReference type="Google" id="ProtNLM"/>
    </source>
</evidence>
<feature type="transmembrane region" description="Helical" evidence="1">
    <location>
        <begin position="91"/>
        <end position="109"/>
    </location>
</feature>
<proteinExistence type="predicted"/>
<reference evidence="2 3" key="1">
    <citation type="journal article" date="2019" name="Int. J. Syst. Evol. Microbiol.">
        <title>The Global Catalogue of Microorganisms (GCM) 10K type strain sequencing project: providing services to taxonomists for standard genome sequencing and annotation.</title>
        <authorList>
            <consortium name="The Broad Institute Genomics Platform"/>
            <consortium name="The Broad Institute Genome Sequencing Center for Infectious Disease"/>
            <person name="Wu L."/>
            <person name="Ma J."/>
        </authorList>
    </citation>
    <scope>NUCLEOTIDE SEQUENCE [LARGE SCALE GENOMIC DNA]</scope>
    <source>
        <strain evidence="2 3">JCM 11117</strain>
    </source>
</reference>
<name>A0ABN1NLB6_9PSEU</name>
<dbReference type="InterPro" id="IPR036259">
    <property type="entry name" value="MFS_trans_sf"/>
</dbReference>
<keyword evidence="1" id="KW-0472">Membrane</keyword>
<evidence type="ECO:0000256" key="1">
    <source>
        <dbReference type="SAM" id="Phobius"/>
    </source>
</evidence>